<accession>A0A820FBP7</accession>
<dbReference type="AlphaFoldDB" id="A0A820FBP7"/>
<evidence type="ECO:0000313" key="2">
    <source>
        <dbReference type="Proteomes" id="UP000663836"/>
    </source>
</evidence>
<gene>
    <name evidence="1" type="ORF">JBS370_LOCUS39109</name>
</gene>
<proteinExistence type="predicted"/>
<organism evidence="1 2">
    <name type="scientific">Rotaria sordida</name>
    <dbReference type="NCBI Taxonomy" id="392033"/>
    <lineage>
        <taxon>Eukaryota</taxon>
        <taxon>Metazoa</taxon>
        <taxon>Spiralia</taxon>
        <taxon>Gnathifera</taxon>
        <taxon>Rotifera</taxon>
        <taxon>Eurotatoria</taxon>
        <taxon>Bdelloidea</taxon>
        <taxon>Philodinida</taxon>
        <taxon>Philodinidae</taxon>
        <taxon>Rotaria</taxon>
    </lineage>
</organism>
<sequence length="111" mass="13095">MFSANVIFEIKIETDLNNIIYTSITRMSINPSEDEVFFDLGVIFQITNVQYKDNRYIISMIANNNNNIEYLKSDYFQIEREYLQDNLIDNILSNINAYLVFGNFVINNPFK</sequence>
<dbReference type="Proteomes" id="UP000663836">
    <property type="component" value="Unassembled WGS sequence"/>
</dbReference>
<dbReference type="SUPFAM" id="SSF56399">
    <property type="entry name" value="ADP-ribosylation"/>
    <property type="match status" value="1"/>
</dbReference>
<protein>
    <submittedName>
        <fullName evidence="1">Uncharacterized protein</fullName>
    </submittedName>
</protein>
<name>A0A820FBP7_9BILA</name>
<reference evidence="1" key="1">
    <citation type="submission" date="2021-02" db="EMBL/GenBank/DDBJ databases">
        <authorList>
            <person name="Nowell W R."/>
        </authorList>
    </citation>
    <scope>NUCLEOTIDE SEQUENCE</scope>
</reference>
<dbReference type="EMBL" id="CAJOBD010025009">
    <property type="protein sequence ID" value="CAF4262016.1"/>
    <property type="molecule type" value="Genomic_DNA"/>
</dbReference>
<evidence type="ECO:0000313" key="1">
    <source>
        <dbReference type="EMBL" id="CAF4262016.1"/>
    </source>
</evidence>
<comment type="caution">
    <text evidence="1">The sequence shown here is derived from an EMBL/GenBank/DDBJ whole genome shotgun (WGS) entry which is preliminary data.</text>
</comment>